<evidence type="ECO:0000256" key="8">
    <source>
        <dbReference type="ARBA" id="ARBA00023002"/>
    </source>
</evidence>
<dbReference type="SUPFAM" id="SSF51905">
    <property type="entry name" value="FAD/NAD(P)-binding domain"/>
    <property type="match status" value="1"/>
</dbReference>
<evidence type="ECO:0000256" key="9">
    <source>
        <dbReference type="ARBA" id="ARBA00023033"/>
    </source>
</evidence>
<evidence type="ECO:0000313" key="14">
    <source>
        <dbReference type="Proteomes" id="UP000277212"/>
    </source>
</evidence>
<comment type="subcellular location">
    <subcellularLocation>
        <location evidence="2">Membrane</location>
    </subcellularLocation>
</comment>
<evidence type="ECO:0000256" key="11">
    <source>
        <dbReference type="SAM" id="Phobius"/>
    </source>
</evidence>
<evidence type="ECO:0000256" key="3">
    <source>
        <dbReference type="ARBA" id="ARBA00007992"/>
    </source>
</evidence>
<evidence type="ECO:0000313" key="13">
    <source>
        <dbReference type="EMBL" id="RMJ19147.1"/>
    </source>
</evidence>
<comment type="similarity">
    <text evidence="3">Belongs to the paxM FAD-dependent monooxygenase family.</text>
</comment>
<keyword evidence="9" id="KW-0503">Monooxygenase</keyword>
<name>A0A3M2SNL9_9HYPO</name>
<feature type="transmembrane region" description="Helical" evidence="11">
    <location>
        <begin position="557"/>
        <end position="579"/>
    </location>
</feature>
<keyword evidence="14" id="KW-1185">Reference proteome</keyword>
<keyword evidence="10 11" id="KW-0472">Membrane</keyword>
<keyword evidence="5 11" id="KW-0812">Transmembrane</keyword>
<dbReference type="AlphaFoldDB" id="A0A3M2SNL9"/>
<dbReference type="Proteomes" id="UP000277212">
    <property type="component" value="Unassembled WGS sequence"/>
</dbReference>
<feature type="transmembrane region" description="Helical" evidence="11">
    <location>
        <begin position="20"/>
        <end position="40"/>
    </location>
</feature>
<keyword evidence="6" id="KW-0274">FAD</keyword>
<evidence type="ECO:0000259" key="12">
    <source>
        <dbReference type="Pfam" id="PF01494"/>
    </source>
</evidence>
<keyword evidence="7 11" id="KW-1133">Transmembrane helix</keyword>
<feature type="transmembrane region" description="Helical" evidence="11">
    <location>
        <begin position="761"/>
        <end position="788"/>
    </location>
</feature>
<feature type="transmembrane region" description="Helical" evidence="11">
    <location>
        <begin position="627"/>
        <end position="645"/>
    </location>
</feature>
<dbReference type="InterPro" id="IPR050562">
    <property type="entry name" value="FAD_mOase_fung"/>
</dbReference>
<dbReference type="PRINTS" id="PR00420">
    <property type="entry name" value="RNGMNOXGNASE"/>
</dbReference>
<protein>
    <recommendedName>
        <fullName evidence="12">FAD-binding domain-containing protein</fullName>
    </recommendedName>
</protein>
<sequence length="798" mass="86383">MGMLIKISNNKQSFDAFNTMGFKVIIVGGSVAGLSVANMLEQFDIDYILLEAYPHIAPQVGASIGILPNGFRILDQLGCFEPILDIAGECRYTLGSLRGPDGVPLTVSSETSLSVHFEKRVGYPSIFIDRQMLLQVLYNNLKHKDRVLTKKRVSRLELTENGVQAYTQDSSMYEGDIVVGGDGIHSAVRDEMWRLGKEESPGYFSEDENSRVPVSTRCIFGISNRPSCYGSRGQQMVLGQGHSYLVIAAPKDRVYWFLFDGLPETKYGRDIPKYSKADEEALVGSRRGDHVTEDLTFGDLYDKKIMSTLVPLEEYVFDRWHYKRIVTIGDSAHKIDPASGQGGNGAIESAALLVNALVRQLRSTPQGLSGTQVETALAEVHTLRYERSKRLVQQAHMLQMMVSQRFPLAPQLLKRILPLFGPTAFADVVVPICAAAPRIEGIPVPQRPHFVPFEDELPATPIKGGLLSKVPWVLASSSLGALVCVALGKSSIGAGTGVLFSTLQQWGAGGMLAKLTGQSPRGSLITNLIPILSTWLIEGSRNGNSLNPLSWTRAYSAIYTIAGPTSVLPLFCLSSVLFSAQSTTARPVDPIVAQSITPAVALGYIVPTMAALLPIPDTEIRNYVGNIWRASPLLCVAFVKGIAALRAKQNKTAVHQDAQDKTDKPLDFATDSEIQFYKNDDMAPLKLAYGSTFTLCVAVPVATKLASVVFDHVFGRWSESGLSQVFPPSGNIGIISAASGLVYSLYTAWELRSLGFVGTKQAVVGGLASLATLSLAGPGALIAGISYWREHVISGLSL</sequence>
<accession>A0A3M2SNL9</accession>
<feature type="transmembrane region" description="Helical" evidence="11">
    <location>
        <begin position="687"/>
        <end position="710"/>
    </location>
</feature>
<comment type="caution">
    <text evidence="13">The sequence shown here is derived from an EMBL/GenBank/DDBJ whole genome shotgun (WGS) entry which is preliminary data.</text>
</comment>
<evidence type="ECO:0000256" key="4">
    <source>
        <dbReference type="ARBA" id="ARBA00022630"/>
    </source>
</evidence>
<dbReference type="GO" id="GO:0004497">
    <property type="term" value="F:monooxygenase activity"/>
    <property type="evidence" value="ECO:0007669"/>
    <property type="project" value="UniProtKB-KW"/>
</dbReference>
<keyword evidence="4" id="KW-0285">Flavoprotein</keyword>
<feature type="transmembrane region" description="Helical" evidence="11">
    <location>
        <begin position="730"/>
        <end position="749"/>
    </location>
</feature>
<dbReference type="EMBL" id="NKUJ01000011">
    <property type="protein sequence ID" value="RMJ19147.1"/>
    <property type="molecule type" value="Genomic_DNA"/>
</dbReference>
<dbReference type="InterPro" id="IPR036188">
    <property type="entry name" value="FAD/NAD-bd_sf"/>
</dbReference>
<keyword evidence="8" id="KW-0560">Oxidoreductase</keyword>
<evidence type="ECO:0000256" key="7">
    <source>
        <dbReference type="ARBA" id="ARBA00022989"/>
    </source>
</evidence>
<gene>
    <name evidence="13" type="ORF">CDV36_001228</name>
</gene>
<feature type="transmembrane region" description="Helical" evidence="11">
    <location>
        <begin position="591"/>
        <end position="615"/>
    </location>
</feature>
<feature type="domain" description="FAD-binding" evidence="12">
    <location>
        <begin position="307"/>
        <end position="363"/>
    </location>
</feature>
<dbReference type="Pfam" id="PF01494">
    <property type="entry name" value="FAD_binding_3"/>
    <property type="match status" value="2"/>
</dbReference>
<dbReference type="GO" id="GO:0071949">
    <property type="term" value="F:FAD binding"/>
    <property type="evidence" value="ECO:0007669"/>
    <property type="project" value="InterPro"/>
</dbReference>
<feature type="domain" description="FAD-binding" evidence="12">
    <location>
        <begin position="23"/>
        <end position="191"/>
    </location>
</feature>
<evidence type="ECO:0000256" key="1">
    <source>
        <dbReference type="ARBA" id="ARBA00001974"/>
    </source>
</evidence>
<comment type="cofactor">
    <cofactor evidence="1">
        <name>FAD</name>
        <dbReference type="ChEBI" id="CHEBI:57692"/>
    </cofactor>
</comment>
<organism evidence="13 14">
    <name type="scientific">Fusarium kuroshium</name>
    <dbReference type="NCBI Taxonomy" id="2010991"/>
    <lineage>
        <taxon>Eukaryota</taxon>
        <taxon>Fungi</taxon>
        <taxon>Dikarya</taxon>
        <taxon>Ascomycota</taxon>
        <taxon>Pezizomycotina</taxon>
        <taxon>Sordariomycetes</taxon>
        <taxon>Hypocreomycetidae</taxon>
        <taxon>Hypocreales</taxon>
        <taxon>Nectriaceae</taxon>
        <taxon>Fusarium</taxon>
        <taxon>Fusarium solani species complex</taxon>
    </lineage>
</organism>
<dbReference type="OrthoDB" id="2431938at2759"/>
<evidence type="ECO:0000256" key="5">
    <source>
        <dbReference type="ARBA" id="ARBA00022692"/>
    </source>
</evidence>
<dbReference type="STRING" id="2010991.A0A3M2SNL9"/>
<dbReference type="Gene3D" id="3.50.50.60">
    <property type="entry name" value="FAD/NAD(P)-binding domain"/>
    <property type="match status" value="1"/>
</dbReference>
<dbReference type="GO" id="GO:0016020">
    <property type="term" value="C:membrane"/>
    <property type="evidence" value="ECO:0007669"/>
    <property type="project" value="UniProtKB-SubCell"/>
</dbReference>
<dbReference type="PANTHER" id="PTHR47356:SF2">
    <property type="entry name" value="FAD-BINDING DOMAIN-CONTAINING PROTEIN-RELATED"/>
    <property type="match status" value="1"/>
</dbReference>
<dbReference type="InterPro" id="IPR002938">
    <property type="entry name" value="FAD-bd"/>
</dbReference>
<evidence type="ECO:0000256" key="2">
    <source>
        <dbReference type="ARBA" id="ARBA00004370"/>
    </source>
</evidence>
<evidence type="ECO:0000256" key="10">
    <source>
        <dbReference type="ARBA" id="ARBA00023136"/>
    </source>
</evidence>
<reference evidence="13 14" key="1">
    <citation type="submission" date="2017-06" db="EMBL/GenBank/DDBJ databases">
        <title>Comparative genomic analysis of Ambrosia Fusariam Clade fungi.</title>
        <authorList>
            <person name="Stajich J.E."/>
            <person name="Carrillo J."/>
            <person name="Kijimoto T."/>
            <person name="Eskalen A."/>
            <person name="O'Donnell K."/>
            <person name="Kasson M."/>
        </authorList>
    </citation>
    <scope>NUCLEOTIDE SEQUENCE [LARGE SCALE GENOMIC DNA]</scope>
    <source>
        <strain evidence="13">UCR3666</strain>
    </source>
</reference>
<evidence type="ECO:0000256" key="6">
    <source>
        <dbReference type="ARBA" id="ARBA00022827"/>
    </source>
</evidence>
<dbReference type="PANTHER" id="PTHR47356">
    <property type="entry name" value="FAD-DEPENDENT MONOOXYGENASE ASQG-RELATED"/>
    <property type="match status" value="1"/>
</dbReference>
<proteinExistence type="inferred from homology"/>